<dbReference type="EnsemblMetazoa" id="CapteT185631">
    <property type="protein sequence ID" value="CapteP185631"/>
    <property type="gene ID" value="CapteG185631"/>
</dbReference>
<organism evidence="1">
    <name type="scientific">Capitella teleta</name>
    <name type="common">Polychaete worm</name>
    <dbReference type="NCBI Taxonomy" id="283909"/>
    <lineage>
        <taxon>Eukaryota</taxon>
        <taxon>Metazoa</taxon>
        <taxon>Spiralia</taxon>
        <taxon>Lophotrochozoa</taxon>
        <taxon>Annelida</taxon>
        <taxon>Polychaeta</taxon>
        <taxon>Sedentaria</taxon>
        <taxon>Scolecida</taxon>
        <taxon>Capitellidae</taxon>
        <taxon>Capitella</taxon>
    </lineage>
</organism>
<proteinExistence type="predicted"/>
<gene>
    <name evidence="1" type="ORF">CAPTEDRAFT_185631</name>
</gene>
<evidence type="ECO:0000313" key="3">
    <source>
        <dbReference type="Proteomes" id="UP000014760"/>
    </source>
</evidence>
<accession>R7UIF6</accession>
<sequence>MNGEKASIDVFFLQPTKNLDYCCWIKLPGREEPKNESDSIDSPGGLNIFDEVNYPLTPCTVPNRIDMECRTPELQLPSVEEFGFFEADYRFGFQLERFEESKDSIEDMNPANDSLVDISIIQLPFFHLTGVHLQAAFARVGWPTLQGTVKVVARSLKGCRMYPCNPEVLATKHVILDHIQMMLVD</sequence>
<dbReference type="Proteomes" id="UP000014760">
    <property type="component" value="Unassembled WGS sequence"/>
</dbReference>
<protein>
    <submittedName>
        <fullName evidence="1 2">Uncharacterized protein</fullName>
    </submittedName>
</protein>
<reference evidence="1 3" key="2">
    <citation type="journal article" date="2013" name="Nature">
        <title>Insights into bilaterian evolution from three spiralian genomes.</title>
        <authorList>
            <person name="Simakov O."/>
            <person name="Marletaz F."/>
            <person name="Cho S.J."/>
            <person name="Edsinger-Gonzales E."/>
            <person name="Havlak P."/>
            <person name="Hellsten U."/>
            <person name="Kuo D.H."/>
            <person name="Larsson T."/>
            <person name="Lv J."/>
            <person name="Arendt D."/>
            <person name="Savage R."/>
            <person name="Osoegawa K."/>
            <person name="de Jong P."/>
            <person name="Grimwood J."/>
            <person name="Chapman J.A."/>
            <person name="Shapiro H."/>
            <person name="Aerts A."/>
            <person name="Otillar R.P."/>
            <person name="Terry A.Y."/>
            <person name="Boore J.L."/>
            <person name="Grigoriev I.V."/>
            <person name="Lindberg D.R."/>
            <person name="Seaver E.C."/>
            <person name="Weisblat D.A."/>
            <person name="Putnam N.H."/>
            <person name="Rokhsar D.S."/>
        </authorList>
    </citation>
    <scope>NUCLEOTIDE SEQUENCE</scope>
    <source>
        <strain evidence="1 3">I ESC-2004</strain>
    </source>
</reference>
<name>R7UIF6_CAPTE</name>
<keyword evidence="3" id="KW-1185">Reference proteome</keyword>
<dbReference type="AlphaFoldDB" id="R7UIF6"/>
<dbReference type="EMBL" id="KB303021">
    <property type="protein sequence ID" value="ELU03568.1"/>
    <property type="molecule type" value="Genomic_DNA"/>
</dbReference>
<evidence type="ECO:0000313" key="1">
    <source>
        <dbReference type="EMBL" id="ELU03568.1"/>
    </source>
</evidence>
<dbReference type="EMBL" id="AMQN01008396">
    <property type="status" value="NOT_ANNOTATED_CDS"/>
    <property type="molecule type" value="Genomic_DNA"/>
</dbReference>
<reference evidence="3" key="1">
    <citation type="submission" date="2012-12" db="EMBL/GenBank/DDBJ databases">
        <authorList>
            <person name="Hellsten U."/>
            <person name="Grimwood J."/>
            <person name="Chapman J.A."/>
            <person name="Shapiro H."/>
            <person name="Aerts A."/>
            <person name="Otillar R.P."/>
            <person name="Terry A.Y."/>
            <person name="Boore J.L."/>
            <person name="Simakov O."/>
            <person name="Marletaz F."/>
            <person name="Cho S.-J."/>
            <person name="Edsinger-Gonzales E."/>
            <person name="Havlak P."/>
            <person name="Kuo D.-H."/>
            <person name="Larsson T."/>
            <person name="Lv J."/>
            <person name="Arendt D."/>
            <person name="Savage R."/>
            <person name="Osoegawa K."/>
            <person name="de Jong P."/>
            <person name="Lindberg D.R."/>
            <person name="Seaver E.C."/>
            <person name="Weisblat D.A."/>
            <person name="Putnam N.H."/>
            <person name="Grigoriev I.V."/>
            <person name="Rokhsar D.S."/>
        </authorList>
    </citation>
    <scope>NUCLEOTIDE SEQUENCE</scope>
    <source>
        <strain evidence="3">I ESC-2004</strain>
    </source>
</reference>
<dbReference type="HOGENOM" id="CLU_1462669_0_0_1"/>
<evidence type="ECO:0000313" key="2">
    <source>
        <dbReference type="EnsemblMetazoa" id="CapteP185631"/>
    </source>
</evidence>
<reference evidence="2" key="3">
    <citation type="submission" date="2015-06" db="UniProtKB">
        <authorList>
            <consortium name="EnsemblMetazoa"/>
        </authorList>
    </citation>
    <scope>IDENTIFICATION</scope>
</reference>